<gene>
    <name evidence="3" type="ORF">ACFQDI_20780</name>
</gene>
<proteinExistence type="predicted"/>
<accession>A0ABW0KWR5</accession>
<keyword evidence="2" id="KW-0472">Membrane</keyword>
<keyword evidence="4" id="KW-1185">Reference proteome</keyword>
<feature type="region of interest" description="Disordered" evidence="1">
    <location>
        <begin position="251"/>
        <end position="281"/>
    </location>
</feature>
<protein>
    <recommendedName>
        <fullName evidence="5">Carboxypeptidase regulatory-like domain-containing protein</fullName>
    </recommendedName>
</protein>
<evidence type="ECO:0000313" key="4">
    <source>
        <dbReference type="Proteomes" id="UP001596052"/>
    </source>
</evidence>
<evidence type="ECO:0000313" key="3">
    <source>
        <dbReference type="EMBL" id="MFC5457317.1"/>
    </source>
</evidence>
<keyword evidence="2" id="KW-0812">Transmembrane</keyword>
<feature type="transmembrane region" description="Helical" evidence="2">
    <location>
        <begin position="100"/>
        <end position="117"/>
    </location>
</feature>
<feature type="transmembrane region" description="Helical" evidence="2">
    <location>
        <begin position="138"/>
        <end position="158"/>
    </location>
</feature>
<dbReference type="EMBL" id="JBHSMQ010000009">
    <property type="protein sequence ID" value="MFC5457317.1"/>
    <property type="molecule type" value="Genomic_DNA"/>
</dbReference>
<evidence type="ECO:0000256" key="1">
    <source>
        <dbReference type="SAM" id="MobiDB-lite"/>
    </source>
</evidence>
<feature type="transmembrane region" description="Helical" evidence="2">
    <location>
        <begin position="61"/>
        <end position="80"/>
    </location>
</feature>
<organism evidence="3 4">
    <name type="scientific">Prosthecobacter fluviatilis</name>
    <dbReference type="NCBI Taxonomy" id="445931"/>
    <lineage>
        <taxon>Bacteria</taxon>
        <taxon>Pseudomonadati</taxon>
        <taxon>Verrucomicrobiota</taxon>
        <taxon>Verrucomicrobiia</taxon>
        <taxon>Verrucomicrobiales</taxon>
        <taxon>Verrucomicrobiaceae</taxon>
        <taxon>Prosthecobacter</taxon>
    </lineage>
</organism>
<sequence>MAPFPPRHVCMAGILVLASGAVALADTLFNLLKGRFFFNLGFVGIPIGYGLLIGRASSRKWALFFSRLAVVVACVIVTWAALDWLPRGGWVLGRASYGTWAEWLMLAGCVYVAAVLSRSGHQEWFAEEKQDTEWARSIAWGVTLAVMALCLLMNAGMAQMRESFAKARPLHVRVTPYDAVSGKGLNNIGCRHDGLSSVGPAAGTRPGTRLSSVTHSSAEGMSLDFYGMVLEPYQISVGSAGYESQVVTLDGGSPSEIRVPLQPLKDAGAEKKPGTGDGGKE</sequence>
<name>A0ABW0KWR5_9BACT</name>
<dbReference type="RefSeq" id="WP_377170482.1">
    <property type="nucleotide sequence ID" value="NZ_JBHSMQ010000009.1"/>
</dbReference>
<feature type="compositionally biased region" description="Basic and acidic residues" evidence="1">
    <location>
        <begin position="267"/>
        <end position="281"/>
    </location>
</feature>
<feature type="transmembrane region" description="Helical" evidence="2">
    <location>
        <begin position="35"/>
        <end position="54"/>
    </location>
</feature>
<comment type="caution">
    <text evidence="3">The sequence shown here is derived from an EMBL/GenBank/DDBJ whole genome shotgun (WGS) entry which is preliminary data.</text>
</comment>
<reference evidence="4" key="1">
    <citation type="journal article" date="2019" name="Int. J. Syst. Evol. Microbiol.">
        <title>The Global Catalogue of Microorganisms (GCM) 10K type strain sequencing project: providing services to taxonomists for standard genome sequencing and annotation.</title>
        <authorList>
            <consortium name="The Broad Institute Genomics Platform"/>
            <consortium name="The Broad Institute Genome Sequencing Center for Infectious Disease"/>
            <person name="Wu L."/>
            <person name="Ma J."/>
        </authorList>
    </citation>
    <scope>NUCLEOTIDE SEQUENCE [LARGE SCALE GENOMIC DNA]</scope>
    <source>
        <strain evidence="4">CGMCC 4.1469</strain>
    </source>
</reference>
<evidence type="ECO:0000256" key="2">
    <source>
        <dbReference type="SAM" id="Phobius"/>
    </source>
</evidence>
<keyword evidence="2" id="KW-1133">Transmembrane helix</keyword>
<dbReference type="Proteomes" id="UP001596052">
    <property type="component" value="Unassembled WGS sequence"/>
</dbReference>
<evidence type="ECO:0008006" key="5">
    <source>
        <dbReference type="Google" id="ProtNLM"/>
    </source>
</evidence>